<name>A0A2I1R3A9_9ACTN</name>
<organism evidence="1 2">
    <name type="scientific">Gordonia terrae</name>
    <dbReference type="NCBI Taxonomy" id="2055"/>
    <lineage>
        <taxon>Bacteria</taxon>
        <taxon>Bacillati</taxon>
        <taxon>Actinomycetota</taxon>
        <taxon>Actinomycetes</taxon>
        <taxon>Mycobacteriales</taxon>
        <taxon>Gordoniaceae</taxon>
        <taxon>Gordonia</taxon>
    </lineage>
</organism>
<accession>A0A2I1R3A9</accession>
<dbReference type="SUPFAM" id="SSF46955">
    <property type="entry name" value="Putative DNA-binding domain"/>
    <property type="match status" value="1"/>
</dbReference>
<dbReference type="EMBL" id="PKJC01000023">
    <property type="protein sequence ID" value="PKZ63615.1"/>
    <property type="molecule type" value="Genomic_DNA"/>
</dbReference>
<gene>
    <name evidence="1" type="ORF">CYJ73_21080</name>
</gene>
<dbReference type="InterPro" id="IPR009061">
    <property type="entry name" value="DNA-bd_dom_put_sf"/>
</dbReference>
<sequence>MSLIEFAEQAGLTLSTMKSYLRKGMLPEPDAQVGRNRGWDPETVAEWIAERRERHRIRSS</sequence>
<dbReference type="AlphaFoldDB" id="A0A2I1R3A9"/>
<dbReference type="Proteomes" id="UP000234662">
    <property type="component" value="Unassembled WGS sequence"/>
</dbReference>
<comment type="caution">
    <text evidence="1">The sequence shown here is derived from an EMBL/GenBank/DDBJ whole genome shotgun (WGS) entry which is preliminary data.</text>
</comment>
<reference evidence="1 2" key="1">
    <citation type="submission" date="2017-12" db="EMBL/GenBank/DDBJ databases">
        <title>Phylogenetic diversity of female urinary microbiome.</title>
        <authorList>
            <person name="Thomas-White K."/>
            <person name="Wolfe A.J."/>
        </authorList>
    </citation>
    <scope>NUCLEOTIDE SEQUENCE [LARGE SCALE GENOMIC DNA]</scope>
    <source>
        <strain evidence="1 2">UMB0777</strain>
    </source>
</reference>
<protein>
    <submittedName>
        <fullName evidence="1">Uncharacterized protein</fullName>
    </submittedName>
</protein>
<evidence type="ECO:0000313" key="2">
    <source>
        <dbReference type="Proteomes" id="UP000234662"/>
    </source>
</evidence>
<proteinExistence type="predicted"/>
<evidence type="ECO:0000313" key="1">
    <source>
        <dbReference type="EMBL" id="PKZ63615.1"/>
    </source>
</evidence>